<feature type="transmembrane region" description="Helical" evidence="3">
    <location>
        <begin position="279"/>
        <end position="295"/>
    </location>
</feature>
<keyword evidence="2" id="KW-0201">Cytochrome c-type biogenesis</keyword>
<sequence length="942" mass="107183">MTENIDYIGELLWPGEVGHYLIITAFVAALVSAIAYVLSNSDRDNHDSWKKIGRYSFYVHGVTIIAAIVILFSLMLNHRYEYNYVWAHVSDDLPFKYMFSAFWEDQEGSFLLWTFWQVIISVVFIKVSSRWEASTMWIMALIQVFLSSMVLGLVIGDLQIGSSPFNLLREENASDVFATANYLELIQGRGLNPLLQNYWMVIHPPTLFLGFALTSIPFAISGGAIATRQYTKWVNPALKWGLWAAGILGVGILMGGAWAYEALSFGGYWAWDPVENSSLVPWLILVAAIHTNVIAKSVRRSYKMTYGMYALAFIMVLYSTFLTRSGLTAESSAHAFTSSGMEAQLLAFILFFIGLGLWIFYTRGKFIPSSKEDEPFWSREFWMYLGSFVLILSTILITFTTSIPVFNKIIDFFGSIAGQDLSSWHRTTPLDPIAHYNRYQLWIAVLIGLMAGTAQFLRYREKNYKKRFRKIGRDLLISLAISIPLAWIGLKWVGGQGLGYVLLIFAATYGFMTNIVYLFSGFKPNAKKLGSVVSHAGFAIMIWGVMASGLQKTYISTNPFVMRELVQDETMANQNILLYKDIPMRMSNYEALYYKDTLVRNERLYSIRFTEIDQKGNRVDSFELSPSSVYANDFSEVVSFNPSTDRRIEKDIFTSISALPPEVMNVSEAQKREKELPYEEYDIPIGDTIYLRDQVAVLKGVNFDSYHQDYTPEDSDIAVSADVLLINPESNFTFLAKPTMVIKDHRFVVHYPAKSNKNRAKVRLGEGFVNFLYPKDEDLDYHKLILEKGQTVSFDPYTITLSGLEKEITHPEYEAEEGDIAVQAILQVHNKSGILVDVLEPVFVIRQNQPNFIRDFKPRSGLAANFIKIDPGTGKMEFMIGERTQDASDRFPIRIAEDVSRSDFIVLEAIVFPGINLFWLGSSLMMAGFFISIYLRRRRKRA</sequence>
<feature type="transmembrane region" description="Helical" evidence="3">
    <location>
        <begin position="532"/>
        <end position="550"/>
    </location>
</feature>
<feature type="transmembrane region" description="Helical" evidence="3">
    <location>
        <begin position="137"/>
        <end position="156"/>
    </location>
</feature>
<evidence type="ECO:0000256" key="1">
    <source>
        <dbReference type="ARBA" id="ARBA00009186"/>
    </source>
</evidence>
<feature type="transmembrane region" description="Helical" evidence="3">
    <location>
        <begin position="240"/>
        <end position="259"/>
    </location>
</feature>
<evidence type="ECO:0000259" key="5">
    <source>
        <dbReference type="Pfam" id="PF16327"/>
    </source>
</evidence>
<dbReference type="EMBL" id="JAHVHU010000022">
    <property type="protein sequence ID" value="MBY5960070.1"/>
    <property type="molecule type" value="Genomic_DNA"/>
</dbReference>
<feature type="transmembrane region" description="Helical" evidence="3">
    <location>
        <begin position="58"/>
        <end position="76"/>
    </location>
</feature>
<dbReference type="GO" id="GO:0015232">
    <property type="term" value="F:heme transmembrane transporter activity"/>
    <property type="evidence" value="ECO:0007669"/>
    <property type="project" value="InterPro"/>
</dbReference>
<feature type="transmembrane region" description="Helical" evidence="3">
    <location>
        <begin position="498"/>
        <end position="520"/>
    </location>
</feature>
<name>A0A953HXL0_9BACT</name>
<organism evidence="6 7">
    <name type="scientific">Membranihabitans marinus</name>
    <dbReference type="NCBI Taxonomy" id="1227546"/>
    <lineage>
        <taxon>Bacteria</taxon>
        <taxon>Pseudomonadati</taxon>
        <taxon>Bacteroidota</taxon>
        <taxon>Saprospiria</taxon>
        <taxon>Saprospirales</taxon>
        <taxon>Saprospiraceae</taxon>
        <taxon>Membranihabitans</taxon>
    </lineage>
</organism>
<feature type="domain" description="Cytochrome c-type biogenesis protein CcmF C-terminal" evidence="5">
    <location>
        <begin position="346"/>
        <end position="551"/>
    </location>
</feature>
<gene>
    <name evidence="6" type="primary">ccsA</name>
    <name evidence="6" type="ORF">KUV50_18100</name>
</gene>
<comment type="similarity">
    <text evidence="1">Belongs to the CcmF/CycK/Ccl1/NrfE/CcsA family.</text>
</comment>
<keyword evidence="3" id="KW-1133">Transmembrane helix</keyword>
<dbReference type="PRINTS" id="PR01410">
    <property type="entry name" value="CCBIOGENESIS"/>
</dbReference>
<feature type="transmembrane region" description="Helical" evidence="3">
    <location>
        <begin position="471"/>
        <end position="492"/>
    </location>
</feature>
<feature type="transmembrane region" description="Helical" evidence="3">
    <location>
        <begin position="381"/>
        <end position="406"/>
    </location>
</feature>
<dbReference type="GO" id="GO:0016020">
    <property type="term" value="C:membrane"/>
    <property type="evidence" value="ECO:0007669"/>
    <property type="project" value="InterPro"/>
</dbReference>
<feature type="transmembrane region" description="Helical" evidence="3">
    <location>
        <begin position="207"/>
        <end position="228"/>
    </location>
</feature>
<keyword evidence="3" id="KW-0812">Transmembrane</keyword>
<feature type="transmembrane region" description="Helical" evidence="3">
    <location>
        <begin position="343"/>
        <end position="361"/>
    </location>
</feature>
<evidence type="ECO:0000313" key="7">
    <source>
        <dbReference type="Proteomes" id="UP000753961"/>
    </source>
</evidence>
<feature type="transmembrane region" description="Helical" evidence="3">
    <location>
        <begin position="917"/>
        <end position="935"/>
    </location>
</feature>
<dbReference type="InterPro" id="IPR003567">
    <property type="entry name" value="Cyt_c_biogenesis"/>
</dbReference>
<feature type="domain" description="Cytochrome c assembly protein" evidence="4">
    <location>
        <begin position="106"/>
        <end position="325"/>
    </location>
</feature>
<evidence type="ECO:0000259" key="4">
    <source>
        <dbReference type="Pfam" id="PF01578"/>
    </source>
</evidence>
<dbReference type="Pfam" id="PF01578">
    <property type="entry name" value="Cytochrom_C_asm"/>
    <property type="match status" value="1"/>
</dbReference>
<proteinExistence type="inferred from homology"/>
<accession>A0A953HXL0</accession>
<evidence type="ECO:0000313" key="6">
    <source>
        <dbReference type="EMBL" id="MBY5960070.1"/>
    </source>
</evidence>
<evidence type="ECO:0000256" key="3">
    <source>
        <dbReference type="SAM" id="Phobius"/>
    </source>
</evidence>
<dbReference type="Pfam" id="PF16327">
    <property type="entry name" value="CcmF_C"/>
    <property type="match status" value="1"/>
</dbReference>
<dbReference type="AlphaFoldDB" id="A0A953HXL0"/>
<protein>
    <submittedName>
        <fullName evidence="6">Cytochrome c biogenesis protein CcsA</fullName>
    </submittedName>
</protein>
<dbReference type="PANTHER" id="PTHR43653:SF1">
    <property type="entry name" value="CYTOCHROME C-TYPE BIOGENESIS PROTEIN CCMF"/>
    <property type="match status" value="1"/>
</dbReference>
<dbReference type="Proteomes" id="UP000753961">
    <property type="component" value="Unassembled WGS sequence"/>
</dbReference>
<feature type="transmembrane region" description="Helical" evidence="3">
    <location>
        <begin position="108"/>
        <end position="125"/>
    </location>
</feature>
<keyword evidence="7" id="KW-1185">Reference proteome</keyword>
<evidence type="ECO:0000256" key="2">
    <source>
        <dbReference type="ARBA" id="ARBA00022748"/>
    </source>
</evidence>
<dbReference type="GO" id="GO:0017004">
    <property type="term" value="P:cytochrome complex assembly"/>
    <property type="evidence" value="ECO:0007669"/>
    <property type="project" value="UniProtKB-KW"/>
</dbReference>
<dbReference type="RefSeq" id="WP_222581617.1">
    <property type="nucleotide sequence ID" value="NZ_JAHVHU010000022.1"/>
</dbReference>
<feature type="transmembrane region" description="Helical" evidence="3">
    <location>
        <begin position="20"/>
        <end position="38"/>
    </location>
</feature>
<dbReference type="InterPro" id="IPR032523">
    <property type="entry name" value="CcmF_C"/>
</dbReference>
<dbReference type="GO" id="GO:0020037">
    <property type="term" value="F:heme binding"/>
    <property type="evidence" value="ECO:0007669"/>
    <property type="project" value="InterPro"/>
</dbReference>
<comment type="caution">
    <text evidence="6">The sequence shown here is derived from an EMBL/GenBank/DDBJ whole genome shotgun (WGS) entry which is preliminary data.</text>
</comment>
<keyword evidence="3" id="KW-0472">Membrane</keyword>
<feature type="transmembrane region" description="Helical" evidence="3">
    <location>
        <begin position="439"/>
        <end position="459"/>
    </location>
</feature>
<reference evidence="6" key="1">
    <citation type="submission" date="2021-06" db="EMBL/GenBank/DDBJ databases">
        <title>44 bacteria genomes isolated from Dapeng, Shenzhen.</title>
        <authorList>
            <person name="Zheng W."/>
            <person name="Yu S."/>
            <person name="Huang Y."/>
        </authorList>
    </citation>
    <scope>NUCLEOTIDE SEQUENCE</scope>
    <source>
        <strain evidence="6">DP5N28-2</strain>
    </source>
</reference>
<dbReference type="InterPro" id="IPR002541">
    <property type="entry name" value="Cyt_c_assembly"/>
</dbReference>
<dbReference type="PANTHER" id="PTHR43653">
    <property type="entry name" value="CYTOCHROME C ASSEMBLY PROTEIN-RELATED"/>
    <property type="match status" value="1"/>
</dbReference>
<feature type="transmembrane region" description="Helical" evidence="3">
    <location>
        <begin position="307"/>
        <end position="323"/>
    </location>
</feature>